<feature type="domain" description="HIT" evidence="5">
    <location>
        <begin position="40"/>
        <end position="149"/>
    </location>
</feature>
<dbReference type="GO" id="GO:0016787">
    <property type="term" value="F:hydrolase activity"/>
    <property type="evidence" value="ECO:0007669"/>
    <property type="project" value="UniProtKB-KW"/>
</dbReference>
<dbReference type="PROSITE" id="PS51084">
    <property type="entry name" value="HIT_2"/>
    <property type="match status" value="1"/>
</dbReference>
<dbReference type="GO" id="GO:0000166">
    <property type="term" value="F:nucleotide binding"/>
    <property type="evidence" value="ECO:0007669"/>
    <property type="project" value="UniProtKB-KW"/>
</dbReference>
<dbReference type="Pfam" id="PF11969">
    <property type="entry name" value="DcpS_C"/>
    <property type="match status" value="1"/>
</dbReference>
<dbReference type="Gene3D" id="3.30.428.10">
    <property type="entry name" value="HIT-like"/>
    <property type="match status" value="1"/>
</dbReference>
<dbReference type="OrthoDB" id="1915375at2759"/>
<evidence type="ECO:0000256" key="4">
    <source>
        <dbReference type="PROSITE-ProRule" id="PRU00464"/>
    </source>
</evidence>
<dbReference type="PANTHER" id="PTHR12486">
    <property type="entry name" value="APRATAXIN-RELATED"/>
    <property type="match status" value="1"/>
</dbReference>
<dbReference type="Proteomes" id="UP000053257">
    <property type="component" value="Unassembled WGS sequence"/>
</dbReference>
<evidence type="ECO:0000313" key="6">
    <source>
        <dbReference type="EMBL" id="KIP11088.1"/>
    </source>
</evidence>
<evidence type="ECO:0000256" key="2">
    <source>
        <dbReference type="ARBA" id="ARBA00022801"/>
    </source>
</evidence>
<evidence type="ECO:0000313" key="7">
    <source>
        <dbReference type="Proteomes" id="UP000053257"/>
    </source>
</evidence>
<dbReference type="InterPro" id="IPR011146">
    <property type="entry name" value="HIT-like"/>
</dbReference>
<evidence type="ECO:0000256" key="1">
    <source>
        <dbReference type="ARBA" id="ARBA00022741"/>
    </source>
</evidence>
<dbReference type="PANTHER" id="PTHR12486:SF5">
    <property type="entry name" value="ADENOSINE 5'-MONOPHOSPHORAMIDASE HINT3"/>
    <property type="match status" value="1"/>
</dbReference>
<dbReference type="InterPro" id="IPR001310">
    <property type="entry name" value="Histidine_triad_HIT"/>
</dbReference>
<name>A0A0C3PTY8_PHLG1</name>
<gene>
    <name evidence="6" type="ORF">PHLGIDRAFT_100407</name>
</gene>
<accession>A0A0C3PTY8</accession>
<evidence type="ECO:0000256" key="3">
    <source>
        <dbReference type="PIRSR" id="PIRSR601310-1"/>
    </source>
</evidence>
<proteinExistence type="predicted"/>
<keyword evidence="7" id="KW-1185">Reference proteome</keyword>
<dbReference type="PRINTS" id="PR00332">
    <property type="entry name" value="HISTRIAD"/>
</dbReference>
<dbReference type="InterPro" id="IPR036265">
    <property type="entry name" value="HIT-like_sf"/>
</dbReference>
<reference evidence="6 7" key="1">
    <citation type="journal article" date="2014" name="PLoS Genet.">
        <title>Analysis of the Phlebiopsis gigantea genome, transcriptome and secretome provides insight into its pioneer colonization strategies of wood.</title>
        <authorList>
            <person name="Hori C."/>
            <person name="Ishida T."/>
            <person name="Igarashi K."/>
            <person name="Samejima M."/>
            <person name="Suzuki H."/>
            <person name="Master E."/>
            <person name="Ferreira P."/>
            <person name="Ruiz-Duenas F.J."/>
            <person name="Held B."/>
            <person name="Canessa P."/>
            <person name="Larrondo L.F."/>
            <person name="Schmoll M."/>
            <person name="Druzhinina I.S."/>
            <person name="Kubicek C.P."/>
            <person name="Gaskell J.A."/>
            <person name="Kersten P."/>
            <person name="St John F."/>
            <person name="Glasner J."/>
            <person name="Sabat G."/>
            <person name="Splinter BonDurant S."/>
            <person name="Syed K."/>
            <person name="Yadav J."/>
            <person name="Mgbeahuruike A.C."/>
            <person name="Kovalchuk A."/>
            <person name="Asiegbu F.O."/>
            <person name="Lackner G."/>
            <person name="Hoffmeister D."/>
            <person name="Rencoret J."/>
            <person name="Gutierrez A."/>
            <person name="Sun H."/>
            <person name="Lindquist E."/>
            <person name="Barry K."/>
            <person name="Riley R."/>
            <person name="Grigoriev I.V."/>
            <person name="Henrissat B."/>
            <person name="Kues U."/>
            <person name="Berka R.M."/>
            <person name="Martinez A.T."/>
            <person name="Covert S.F."/>
            <person name="Blanchette R.A."/>
            <person name="Cullen D."/>
        </authorList>
    </citation>
    <scope>NUCLEOTIDE SEQUENCE [LARGE SCALE GENOMIC DNA]</scope>
    <source>
        <strain evidence="6 7">11061_1 CR5-6</strain>
    </source>
</reference>
<keyword evidence="1" id="KW-0547">Nucleotide-binding</keyword>
<organism evidence="6 7">
    <name type="scientific">Phlebiopsis gigantea (strain 11061_1 CR5-6)</name>
    <name type="common">White-rot fungus</name>
    <name type="synonym">Peniophora gigantea</name>
    <dbReference type="NCBI Taxonomy" id="745531"/>
    <lineage>
        <taxon>Eukaryota</taxon>
        <taxon>Fungi</taxon>
        <taxon>Dikarya</taxon>
        <taxon>Basidiomycota</taxon>
        <taxon>Agaricomycotina</taxon>
        <taxon>Agaricomycetes</taxon>
        <taxon>Polyporales</taxon>
        <taxon>Phanerochaetaceae</taxon>
        <taxon>Phlebiopsis</taxon>
    </lineage>
</organism>
<dbReference type="SUPFAM" id="SSF54197">
    <property type="entry name" value="HIT-like"/>
    <property type="match status" value="1"/>
</dbReference>
<feature type="short sequence motif" description="Histidine triad motif" evidence="4">
    <location>
        <begin position="130"/>
        <end position="134"/>
    </location>
</feature>
<sequence>MLGSCFGILTSCIRTNSSRKDSEQLSNGEDDTGYRVSGCTFCGVSKEKGFDVVWEDDAFVVFNDRNPASKHHLLVIPRRHVESVKTLKPSDASMVARMAEIGHDLLDELGVPPGSRRLGFHIPPFNSINHLHLHVQGLPYKSLWRRVKYPYRPGGDATEKGFGWFIEVEQAIRILEKRGSVSIRAC</sequence>
<evidence type="ECO:0000259" key="5">
    <source>
        <dbReference type="PROSITE" id="PS51084"/>
    </source>
</evidence>
<dbReference type="HOGENOM" id="CLU_056776_4_3_1"/>
<dbReference type="AlphaFoldDB" id="A0A0C3PTY8"/>
<protein>
    <recommendedName>
        <fullName evidence="5">HIT domain-containing protein</fullName>
    </recommendedName>
</protein>
<feature type="active site" description="Tele-AMP-histidine intermediate" evidence="3">
    <location>
        <position position="134"/>
    </location>
</feature>
<dbReference type="EMBL" id="KN840449">
    <property type="protein sequence ID" value="KIP11088.1"/>
    <property type="molecule type" value="Genomic_DNA"/>
</dbReference>
<dbReference type="STRING" id="745531.A0A0C3PTY8"/>
<keyword evidence="2" id="KW-0378">Hydrolase</keyword>